<evidence type="ECO:0000313" key="2">
    <source>
        <dbReference type="Proteomes" id="UP000027466"/>
    </source>
</evidence>
<protein>
    <recommendedName>
        <fullName evidence="3">Toxin RelE</fullName>
    </recommendedName>
</protein>
<dbReference type="EMBL" id="JFHC01000081">
    <property type="protein sequence ID" value="KDR38641.1"/>
    <property type="molecule type" value="Genomic_DNA"/>
</dbReference>
<dbReference type="RefSeq" id="WP_035937106.1">
    <property type="nucleotide sequence ID" value="NZ_CADFFX010000030.1"/>
</dbReference>
<name>A0A069PN13_9BURK</name>
<sequence length="125" mass="13839">MQSDEKPLIWVGSSKKDLCALPAEVRQFFGHALDVAQRGSHHDAAKVLRGFGGAGVLEILEDDASGTYRAVYTVRFREAVFVLHCFQKKSKCGIATPKEDIEIVRARLKVAETLAKELRNGKTCH</sequence>
<evidence type="ECO:0008006" key="3">
    <source>
        <dbReference type="Google" id="ProtNLM"/>
    </source>
</evidence>
<gene>
    <name evidence="1" type="ORF">BG61_38860</name>
</gene>
<evidence type="ECO:0000313" key="1">
    <source>
        <dbReference type="EMBL" id="KDR38641.1"/>
    </source>
</evidence>
<organism evidence="1 2">
    <name type="scientific">Caballeronia glathei</name>
    <dbReference type="NCBI Taxonomy" id="60547"/>
    <lineage>
        <taxon>Bacteria</taxon>
        <taxon>Pseudomonadati</taxon>
        <taxon>Pseudomonadota</taxon>
        <taxon>Betaproteobacteria</taxon>
        <taxon>Burkholderiales</taxon>
        <taxon>Burkholderiaceae</taxon>
        <taxon>Caballeronia</taxon>
    </lineage>
</organism>
<keyword evidence="2" id="KW-1185">Reference proteome</keyword>
<dbReference type="Proteomes" id="UP000027466">
    <property type="component" value="Unassembled WGS sequence"/>
</dbReference>
<accession>A0A069PN13</accession>
<dbReference type="Pfam" id="PF05973">
    <property type="entry name" value="Gp49"/>
    <property type="match status" value="1"/>
</dbReference>
<dbReference type="InterPro" id="IPR009241">
    <property type="entry name" value="HigB-like"/>
</dbReference>
<dbReference type="STRING" id="60547.GCA_000751215_05137"/>
<dbReference type="AlphaFoldDB" id="A0A069PN13"/>
<reference evidence="1 2" key="1">
    <citation type="submission" date="2014-03" db="EMBL/GenBank/DDBJ databases">
        <title>Draft Genome Sequences of Four Burkholderia Strains.</title>
        <authorList>
            <person name="Liu X.Y."/>
            <person name="Li C.X."/>
            <person name="Xu J.H."/>
        </authorList>
    </citation>
    <scope>NUCLEOTIDE SEQUENCE [LARGE SCALE GENOMIC DNA]</scope>
    <source>
        <strain evidence="1 2">DSM 50014</strain>
    </source>
</reference>
<proteinExistence type="predicted"/>
<comment type="caution">
    <text evidence="1">The sequence shown here is derived from an EMBL/GenBank/DDBJ whole genome shotgun (WGS) entry which is preliminary data.</text>
</comment>